<organism evidence="2 3">
    <name type="scientific">Pseudomonas abietaniphila</name>
    <dbReference type="NCBI Taxonomy" id="89065"/>
    <lineage>
        <taxon>Bacteria</taxon>
        <taxon>Pseudomonadati</taxon>
        <taxon>Pseudomonadota</taxon>
        <taxon>Gammaproteobacteria</taxon>
        <taxon>Pseudomonadales</taxon>
        <taxon>Pseudomonadaceae</taxon>
        <taxon>Pseudomonas</taxon>
    </lineage>
</organism>
<dbReference type="EMBL" id="FNCO01000002">
    <property type="protein sequence ID" value="SDG43519.1"/>
    <property type="molecule type" value="Genomic_DNA"/>
</dbReference>
<reference evidence="3" key="1">
    <citation type="submission" date="2016-10" db="EMBL/GenBank/DDBJ databases">
        <authorList>
            <person name="Varghese N."/>
            <person name="Submissions S."/>
        </authorList>
    </citation>
    <scope>NUCLEOTIDE SEQUENCE [LARGE SCALE GENOMIC DNA]</scope>
    <source>
        <strain evidence="3">ATCC 700689</strain>
    </source>
</reference>
<feature type="compositionally biased region" description="Polar residues" evidence="1">
    <location>
        <begin position="652"/>
        <end position="663"/>
    </location>
</feature>
<name>A0A1G7U905_9PSED</name>
<dbReference type="STRING" id="89065.SAMN05216605_10279"/>
<gene>
    <name evidence="2" type="ORF">SAMN05216605_10279</name>
</gene>
<evidence type="ECO:0000313" key="3">
    <source>
        <dbReference type="Proteomes" id="UP000182894"/>
    </source>
</evidence>
<dbReference type="Pfam" id="PF11725">
    <property type="entry name" value="AvrE_T3Es"/>
    <property type="match status" value="1"/>
</dbReference>
<feature type="region of interest" description="Disordered" evidence="1">
    <location>
        <begin position="643"/>
        <end position="668"/>
    </location>
</feature>
<evidence type="ECO:0000313" key="2">
    <source>
        <dbReference type="EMBL" id="SDG43519.1"/>
    </source>
</evidence>
<feature type="compositionally biased region" description="Low complexity" evidence="1">
    <location>
        <begin position="96"/>
        <end position="107"/>
    </location>
</feature>
<feature type="compositionally biased region" description="Polar residues" evidence="1">
    <location>
        <begin position="64"/>
        <end position="86"/>
    </location>
</feature>
<feature type="compositionally biased region" description="Polar residues" evidence="1">
    <location>
        <begin position="8"/>
        <end position="30"/>
    </location>
</feature>
<protein>
    <submittedName>
        <fullName evidence="2">Pathogenicity factor</fullName>
    </submittedName>
</protein>
<dbReference type="OrthoDB" id="6722206at2"/>
<keyword evidence="3" id="KW-1185">Reference proteome</keyword>
<dbReference type="InterPro" id="IPR021085">
    <property type="entry name" value="AvrE_T3Es"/>
</dbReference>
<accession>A0A1G7U905</accession>
<sequence>MALPPVSLGQTSHVSNVSLNSGASETSGPKQRNGVFAKMASASQSAISKGRNFTGGLFRARSAEASSVTRSSRAPSPTNATTSTVAAPQGQAIGGPSLPSRAPSLASEHAPPQAPTPVGPEHGAAAPEVAIPLTPRLTMALNNQRLVFGELGVTNRTENLLDSVLNRPGERYQGLAELKNAPDKTEYLLSDRRSRLVHAHASDLAVSVFKSSDHQANASTMKMPGDAHRAHITGVHLDADGNAFRIHEKKLYTLNGDEWQPHAFTDDLKSLQKLGSEVYAIDSSGGVRALSHPGVAVPFEHDVKALTHVDGALIALTADGDKRLHLERRDGLGNGHHAIHALTDDHGPLDDDETAKPTAIVLQGNQLLVSTATGALRRAELPDDLLNERLDSIGTGETHALEPLQLTDAPASNALQKVLGQHRYGEFFTDDDQLFAKIKDRHGDEHSASWNAQANAFVPGWNLSQVLMLDRQQGLPQLAPAASEQIQLPRGRIARHEDDLLAQDPRTGEWKKTSEKGIKGLIAGRDGFAYVIDKDNTLKQLKVVPQATAHSMSNGVDLTLPGRTTEAKGTIMRGAEHVAVEKAAIQNDQRYMTLSEGVLRLHDQNGERAKLPQIPGEGDIAGIGSDGKDWFALKDGTLHQMSGAAADPKRLSSPSARQWTQPAVNGLPAGATLENLTTDNEGRLCLTASTPGANPGDAAVSNDYVRGDAGDWSPATPSPARANTPAHQHFDNLAAGEPAFTRRGNIKTSFNVLGRNNVETATPTHYAPHSLTQNYVTAHLASTGAFKVPADSIQHAWSGREGLRPVYDREIETLRQLSEAVRNLPAVNPAPMAERLQTLGQRPLTEPVAELSELFEWFQKTVSDDMQKTLREVAQDQGAMLKNGDVNMAYRARKPPKTDLLDEVSQLLKGSGIRADDPLGKMVKDLQDNHFTLEHRNPTSMIGDSRKRGDNQTLLCARLAANAQVMRSISDMLDELVANPHRPKADIDLLAGRLATLHNDTYDNNPLKRYTDAGFRSYSSLEASYDATKSLLKYMRKENHPVKRNVLEGLQTTPGQLTENLTKALRDLEPRESLKINRNYGGGVTGGITGPAGDAFLGFRGAIDPERTYGMTFTRFDRGLKVSMNREGALSGTASFGFGGGLSDTKTTPGDSHQNVQSNGGWFGGSLDAKHKYTENTALSFFIREDEMDAFMEDLLNKPLHSSQRTVANGLKPMELMNRGVEHEVRTTGKHNFDLELNANVESRTNYGQTDAEPVAGFMRFGVGLLANLALLNAERERTRGRGNDGLKTDIYSSNRARFLEKGSVAGYGRLFSTLFTSRPNDLFIAGGAPTGVTASLSFDNKTGKTYDVRFKDALPVHSSDLKSLESSLEKAFPAIRQEKPDGKSVDERLAAMQRQYAGQTVENDAQHSALTSLAQTQRQETASKQGLPLMSLMDMLVKHNNVNRIDQAALSKRGIDAVKQMLGRDVHPGNAECIHELLGEDPQLKTLLDDLKSATGTTRAEIKLEVKDAVKKHIEDAAIKGTLTNEALKNTLSDRGNLRIKSIAVFRTAAKDDSLGVPLPYVSFKSGSNLSIERLRGEVTFEYGLDQEKPKTFTLDGELADKGDSQPALDMADAAHGTFRPR</sequence>
<proteinExistence type="predicted"/>
<feature type="region of interest" description="Disordered" evidence="1">
    <location>
        <begin position="1"/>
        <end position="124"/>
    </location>
</feature>
<evidence type="ECO:0000256" key="1">
    <source>
        <dbReference type="SAM" id="MobiDB-lite"/>
    </source>
</evidence>
<dbReference type="Proteomes" id="UP000182894">
    <property type="component" value="Unassembled WGS sequence"/>
</dbReference>
<dbReference type="RefSeq" id="WP_083370595.1">
    <property type="nucleotide sequence ID" value="NZ_FNCO01000002.1"/>
</dbReference>